<dbReference type="EMBL" id="FQWO01000001">
    <property type="protein sequence ID" value="SHG32855.1"/>
    <property type="molecule type" value="Genomic_DNA"/>
</dbReference>
<dbReference type="EMBL" id="PVUB01000001">
    <property type="protein sequence ID" value="PRZ28144.1"/>
    <property type="molecule type" value="Genomic_DNA"/>
</dbReference>
<dbReference type="GO" id="GO:0016020">
    <property type="term" value="C:membrane"/>
    <property type="evidence" value="ECO:0007669"/>
    <property type="project" value="TreeGrafter"/>
</dbReference>
<dbReference type="RefSeq" id="WP_072939110.1">
    <property type="nucleotide sequence ID" value="NZ_FQWO01000001.1"/>
</dbReference>
<dbReference type="PRINTS" id="PR00738">
    <property type="entry name" value="GLHYDRLASE20"/>
</dbReference>
<evidence type="ECO:0000313" key="11">
    <source>
        <dbReference type="Proteomes" id="UP000184384"/>
    </source>
</evidence>
<dbReference type="Gene3D" id="3.30.379.10">
    <property type="entry name" value="Chitobiase/beta-hexosaminidase domain 2-like"/>
    <property type="match status" value="1"/>
</dbReference>
<protein>
    <recommendedName>
        <fullName evidence="3">beta-N-acetylhexosaminidase</fullName>
        <ecNumber evidence="3">3.2.1.52</ecNumber>
    </recommendedName>
</protein>
<dbReference type="Pfam" id="PF02838">
    <property type="entry name" value="Glyco_hydro_20b"/>
    <property type="match status" value="1"/>
</dbReference>
<evidence type="ECO:0000256" key="1">
    <source>
        <dbReference type="ARBA" id="ARBA00001231"/>
    </source>
</evidence>
<dbReference type="InterPro" id="IPR017853">
    <property type="entry name" value="GH"/>
</dbReference>
<dbReference type="InterPro" id="IPR025705">
    <property type="entry name" value="Beta_hexosaminidase_sua/sub"/>
</dbReference>
<evidence type="ECO:0000313" key="12">
    <source>
        <dbReference type="Proteomes" id="UP000237771"/>
    </source>
</evidence>
<name>A0A1M5IXK4_9FLAO</name>
<dbReference type="PANTHER" id="PTHR22600">
    <property type="entry name" value="BETA-HEXOSAMINIDASE"/>
    <property type="match status" value="1"/>
</dbReference>
<evidence type="ECO:0000313" key="9">
    <source>
        <dbReference type="EMBL" id="PRZ28144.1"/>
    </source>
</evidence>
<proteinExistence type="inferred from homology"/>
<accession>A0A1M5IXK4</accession>
<dbReference type="EC" id="3.2.1.52" evidence="3"/>
<dbReference type="PIRSF" id="PIRSF001093">
    <property type="entry name" value="B-hxosamndse_ab_euk"/>
    <property type="match status" value="1"/>
</dbReference>
<evidence type="ECO:0000256" key="3">
    <source>
        <dbReference type="ARBA" id="ARBA00012663"/>
    </source>
</evidence>
<dbReference type="Proteomes" id="UP000237771">
    <property type="component" value="Unassembled WGS sequence"/>
</dbReference>
<feature type="active site" description="Proton donor" evidence="6">
    <location>
        <position position="383"/>
    </location>
</feature>
<dbReference type="InterPro" id="IPR015883">
    <property type="entry name" value="Glyco_hydro_20_cat"/>
</dbReference>
<evidence type="ECO:0000313" key="10">
    <source>
        <dbReference type="EMBL" id="SHG32855.1"/>
    </source>
</evidence>
<dbReference type="GO" id="GO:0004563">
    <property type="term" value="F:beta-N-acetylhexosaminidase activity"/>
    <property type="evidence" value="ECO:0007669"/>
    <property type="project" value="UniProtKB-EC"/>
</dbReference>
<dbReference type="CDD" id="cd06563">
    <property type="entry name" value="GH20_chitobiase-like"/>
    <property type="match status" value="1"/>
</dbReference>
<dbReference type="SUPFAM" id="SSF51445">
    <property type="entry name" value="(Trans)glycosidases"/>
    <property type="match status" value="1"/>
</dbReference>
<reference evidence="10" key="1">
    <citation type="submission" date="2016-11" db="EMBL/GenBank/DDBJ databases">
        <authorList>
            <person name="Jaros S."/>
            <person name="Januszkiewicz K."/>
            <person name="Wedrychowicz H."/>
        </authorList>
    </citation>
    <scope>NUCLEOTIDE SEQUENCE [LARGE SCALE GENOMIC DNA]</scope>
    <source>
        <strain evidence="10">DSM 19729</strain>
    </source>
</reference>
<gene>
    <name evidence="9" type="ORF">BC624_101434</name>
    <name evidence="10" type="ORF">SAMN05443373_101434</name>
</gene>
<dbReference type="PANTHER" id="PTHR22600:SF57">
    <property type="entry name" value="BETA-N-ACETYLHEXOSAMINIDASE"/>
    <property type="match status" value="1"/>
</dbReference>
<evidence type="ECO:0000259" key="8">
    <source>
        <dbReference type="Pfam" id="PF02838"/>
    </source>
</evidence>
<dbReference type="Pfam" id="PF00728">
    <property type="entry name" value="Glyco_hydro_20"/>
    <property type="match status" value="1"/>
</dbReference>
<dbReference type="InterPro" id="IPR029018">
    <property type="entry name" value="Hex-like_dom2"/>
</dbReference>
<keyword evidence="5" id="KW-0326">Glycosidase</keyword>
<evidence type="ECO:0000256" key="5">
    <source>
        <dbReference type="ARBA" id="ARBA00023295"/>
    </source>
</evidence>
<feature type="domain" description="Beta-hexosaminidase bacterial type N-terminal" evidence="8">
    <location>
        <begin position="71"/>
        <end position="198"/>
    </location>
</feature>
<dbReference type="Gene3D" id="3.20.20.80">
    <property type="entry name" value="Glycosidases"/>
    <property type="match status" value="1"/>
</dbReference>
<reference evidence="9 12" key="3">
    <citation type="submission" date="2018-03" db="EMBL/GenBank/DDBJ databases">
        <title>Genomic Encyclopedia of Archaeal and Bacterial Type Strains, Phase II (KMG-II): from individual species to whole genera.</title>
        <authorList>
            <person name="Goeker M."/>
        </authorList>
    </citation>
    <scope>NUCLEOTIDE SEQUENCE [LARGE SCALE GENOMIC DNA]</scope>
    <source>
        <strain evidence="9 12">DSM 17797</strain>
    </source>
</reference>
<evidence type="ECO:0000259" key="7">
    <source>
        <dbReference type="Pfam" id="PF00728"/>
    </source>
</evidence>
<dbReference type="SUPFAM" id="SSF55545">
    <property type="entry name" value="beta-N-acetylhexosaminidase-like domain"/>
    <property type="match status" value="1"/>
</dbReference>
<comment type="similarity">
    <text evidence="2">Belongs to the glycosyl hydrolase 20 family.</text>
</comment>
<comment type="catalytic activity">
    <reaction evidence="1">
        <text>Hydrolysis of terminal non-reducing N-acetyl-D-hexosamine residues in N-acetyl-beta-D-hexosaminides.</text>
        <dbReference type="EC" id="3.2.1.52"/>
    </reaction>
</comment>
<dbReference type="AlphaFoldDB" id="A0A1M5IXK4"/>
<dbReference type="STRING" id="280093.SAMN05443373_101434"/>
<dbReference type="OrthoDB" id="9763537at2"/>
<dbReference type="GO" id="GO:0005975">
    <property type="term" value="P:carbohydrate metabolic process"/>
    <property type="evidence" value="ECO:0007669"/>
    <property type="project" value="InterPro"/>
</dbReference>
<keyword evidence="12" id="KW-1185">Reference proteome</keyword>
<evidence type="ECO:0000256" key="6">
    <source>
        <dbReference type="PIRSR" id="PIRSR625705-1"/>
    </source>
</evidence>
<evidence type="ECO:0000256" key="4">
    <source>
        <dbReference type="ARBA" id="ARBA00022801"/>
    </source>
</evidence>
<dbReference type="GO" id="GO:0030203">
    <property type="term" value="P:glycosaminoglycan metabolic process"/>
    <property type="evidence" value="ECO:0007669"/>
    <property type="project" value="TreeGrafter"/>
</dbReference>
<dbReference type="Proteomes" id="UP000184384">
    <property type="component" value="Unassembled WGS sequence"/>
</dbReference>
<evidence type="ECO:0000256" key="2">
    <source>
        <dbReference type="ARBA" id="ARBA00006285"/>
    </source>
</evidence>
<dbReference type="InterPro" id="IPR015882">
    <property type="entry name" value="HEX_bac_N"/>
</dbReference>
<reference evidence="11" key="2">
    <citation type="submission" date="2016-11" db="EMBL/GenBank/DDBJ databases">
        <authorList>
            <person name="Varghese N."/>
            <person name="Submissions S."/>
        </authorList>
    </citation>
    <scope>NUCLEOTIDE SEQUENCE [LARGE SCALE GENOMIC DNA]</scope>
    <source>
        <strain evidence="11">DSM 19729</strain>
    </source>
</reference>
<organism evidence="10 11">
    <name type="scientific">Flavobacterium granuli</name>
    <dbReference type="NCBI Taxonomy" id="280093"/>
    <lineage>
        <taxon>Bacteria</taxon>
        <taxon>Pseudomonadati</taxon>
        <taxon>Bacteroidota</taxon>
        <taxon>Flavobacteriia</taxon>
        <taxon>Flavobacteriales</taxon>
        <taxon>Flavobacteriaceae</taxon>
        <taxon>Flavobacterium</taxon>
    </lineage>
</organism>
<sequence>MKLSFTKIIVLICTVGISFNGYSKNGTLIVSHKKNATPLTSSGIKLSSYINGQTIGDTLVKRFRNDSKRTINIIPEPVQMQLLEGNFSIAPSVQIYFSSKHPELSKQAKFLSTAIESLSGNKLKITNSPAKTSIQLLISKSQETGKEGYNLIVTEKGIVISANTDKGIFYGIQTLLQTMPAIRTNEALKVSCLKITDYPRFQWRGMMLDVSRHFFSAEAVKNYIDLLATYKMNVFHWHLADAEGWRLEIKKYPKLTSVGAWRKEIPGSIFYKVDQSLTGEPFSYGGYYTQDQVKEIVAYAAARNVTVVPEIEMPGHSDAALAAYPELGCTGNPQEVRRSQGPLPGAEANFCAGKEQTFAFLQDVLQEVMQLFPSTYIHIGGDEVDKKCWENCALCQQRMKTEGLKNVKELQSYFIKRMGKFITAKGRKIIGWDEILEGGLAPNATVMSWRGEKGGIEAVKLQHDVIMSPSKVLYFNRYQADTLAVPQPLAAKFTINTLQKVYDYEPIPKELTAAESRFVLGSQGCIWTEFISSVPHLEQMTMPRMLALSEVLWSPLENKNWDRFKSKAYSHSKRLGDLGVVVFTSDLHP</sequence>
<feature type="domain" description="Glycoside hydrolase family 20 catalytic" evidence="7">
    <location>
        <begin position="201"/>
        <end position="555"/>
    </location>
</feature>
<keyword evidence="4" id="KW-0378">Hydrolase</keyword>